<sequence>MKNKKLVILVVVLCCIPFFAFKYFSDKAEAKEEVKSLIEKAYIHGAFNELNPEAMANGFHPDFSIYSAKGEEIDKYPIKNWVESVRKRKADPDFDPSKNKWEHKFANVDVTGASAAAKIELYKDGKKVYTDYLSLLKFPSGWKIVAKVYHKH</sequence>
<comment type="caution">
    <text evidence="1">The sequence shown here is derived from an EMBL/GenBank/DDBJ whole genome shotgun (WGS) entry which is preliminary data.</text>
</comment>
<dbReference type="InterPro" id="IPR032710">
    <property type="entry name" value="NTF2-like_dom_sf"/>
</dbReference>
<reference evidence="1" key="1">
    <citation type="submission" date="2023-06" db="EMBL/GenBank/DDBJ databases">
        <title>Genomic of Parafulvivirga corallium.</title>
        <authorList>
            <person name="Wang G."/>
        </authorList>
    </citation>
    <scope>NUCLEOTIDE SEQUENCE</scope>
    <source>
        <strain evidence="1">BMA10</strain>
    </source>
</reference>
<dbReference type="EMBL" id="JAUJEA010000007">
    <property type="protein sequence ID" value="MDN5203341.1"/>
    <property type="molecule type" value="Genomic_DNA"/>
</dbReference>
<dbReference type="InterPro" id="IPR039437">
    <property type="entry name" value="FrzH/put_lumazine-bd"/>
</dbReference>
<protein>
    <submittedName>
        <fullName evidence="1">Nuclear transport factor 2 family protein</fullName>
    </submittedName>
</protein>
<dbReference type="SUPFAM" id="SSF54427">
    <property type="entry name" value="NTF2-like"/>
    <property type="match status" value="1"/>
</dbReference>
<dbReference type="Pfam" id="PF12893">
    <property type="entry name" value="Lumazine_bd_2"/>
    <property type="match status" value="1"/>
</dbReference>
<name>A0ABT8KRG4_9BACT</name>
<keyword evidence="2" id="KW-1185">Reference proteome</keyword>
<accession>A0ABT8KRG4</accession>
<dbReference type="RefSeq" id="WP_346753365.1">
    <property type="nucleotide sequence ID" value="NZ_JAUJEA010000007.1"/>
</dbReference>
<proteinExistence type="predicted"/>
<evidence type="ECO:0000313" key="1">
    <source>
        <dbReference type="EMBL" id="MDN5203341.1"/>
    </source>
</evidence>
<gene>
    <name evidence="1" type="ORF">QQ008_18285</name>
</gene>
<organism evidence="1 2">
    <name type="scientific">Splendidivirga corallicola</name>
    <dbReference type="NCBI Taxonomy" id="3051826"/>
    <lineage>
        <taxon>Bacteria</taxon>
        <taxon>Pseudomonadati</taxon>
        <taxon>Bacteroidota</taxon>
        <taxon>Cytophagia</taxon>
        <taxon>Cytophagales</taxon>
        <taxon>Splendidivirgaceae</taxon>
        <taxon>Splendidivirga</taxon>
    </lineage>
</organism>
<dbReference type="Gene3D" id="3.10.450.50">
    <property type="match status" value="1"/>
</dbReference>
<dbReference type="Proteomes" id="UP001172082">
    <property type="component" value="Unassembled WGS sequence"/>
</dbReference>
<evidence type="ECO:0000313" key="2">
    <source>
        <dbReference type="Proteomes" id="UP001172082"/>
    </source>
</evidence>